<name>A0A919NBM0_9ACTN</name>
<sequence length="49" mass="5347">MPTIVAKTSAIIRMTAHRIGKGSGVGCGDEVDIRVSFLYLTPAVRRVRF</sequence>
<reference evidence="1" key="1">
    <citation type="submission" date="2021-01" db="EMBL/GenBank/DDBJ databases">
        <title>Whole genome shotgun sequence of Actinoplanes siamensis NBRC 109076.</title>
        <authorList>
            <person name="Komaki H."/>
            <person name="Tamura T."/>
        </authorList>
    </citation>
    <scope>NUCLEOTIDE SEQUENCE</scope>
    <source>
        <strain evidence="1">NBRC 109076</strain>
    </source>
</reference>
<proteinExistence type="predicted"/>
<dbReference type="Proteomes" id="UP000629619">
    <property type="component" value="Unassembled WGS sequence"/>
</dbReference>
<organism evidence="1 2">
    <name type="scientific">Actinoplanes siamensis</name>
    <dbReference type="NCBI Taxonomy" id="1223317"/>
    <lineage>
        <taxon>Bacteria</taxon>
        <taxon>Bacillati</taxon>
        <taxon>Actinomycetota</taxon>
        <taxon>Actinomycetes</taxon>
        <taxon>Micromonosporales</taxon>
        <taxon>Micromonosporaceae</taxon>
        <taxon>Actinoplanes</taxon>
    </lineage>
</organism>
<keyword evidence="2" id="KW-1185">Reference proteome</keyword>
<gene>
    <name evidence="1" type="ORF">Asi03nite_54000</name>
</gene>
<evidence type="ECO:0000313" key="1">
    <source>
        <dbReference type="EMBL" id="GIF07862.1"/>
    </source>
</evidence>
<protein>
    <submittedName>
        <fullName evidence="1">Uncharacterized protein</fullName>
    </submittedName>
</protein>
<comment type="caution">
    <text evidence="1">The sequence shown here is derived from an EMBL/GenBank/DDBJ whole genome shotgun (WGS) entry which is preliminary data.</text>
</comment>
<evidence type="ECO:0000313" key="2">
    <source>
        <dbReference type="Proteomes" id="UP000629619"/>
    </source>
</evidence>
<dbReference type="EMBL" id="BOMW01000055">
    <property type="protein sequence ID" value="GIF07862.1"/>
    <property type="molecule type" value="Genomic_DNA"/>
</dbReference>
<dbReference type="AlphaFoldDB" id="A0A919NBM0"/>
<accession>A0A919NBM0</accession>